<gene>
    <name evidence="2" type="ORF">ALC53_06644</name>
</gene>
<feature type="region of interest" description="Disordered" evidence="1">
    <location>
        <begin position="20"/>
        <end position="41"/>
    </location>
</feature>
<protein>
    <submittedName>
        <fullName evidence="2">Uncharacterized protein</fullName>
    </submittedName>
</protein>
<evidence type="ECO:0000256" key="1">
    <source>
        <dbReference type="SAM" id="MobiDB-lite"/>
    </source>
</evidence>
<dbReference type="Proteomes" id="UP000078540">
    <property type="component" value="Unassembled WGS sequence"/>
</dbReference>
<dbReference type="EMBL" id="KQ976504">
    <property type="protein sequence ID" value="KYM82932.1"/>
    <property type="molecule type" value="Genomic_DNA"/>
</dbReference>
<evidence type="ECO:0000313" key="3">
    <source>
        <dbReference type="Proteomes" id="UP000078540"/>
    </source>
</evidence>
<dbReference type="AlphaFoldDB" id="A0A195BFG8"/>
<accession>A0A195BFG8</accession>
<reference evidence="2 3" key="1">
    <citation type="submission" date="2015-09" db="EMBL/GenBank/DDBJ databases">
        <title>Atta colombica WGS genome.</title>
        <authorList>
            <person name="Nygaard S."/>
            <person name="Hu H."/>
            <person name="Boomsma J."/>
            <person name="Zhang G."/>
        </authorList>
    </citation>
    <scope>NUCLEOTIDE SEQUENCE [LARGE SCALE GENOMIC DNA]</scope>
    <source>
        <strain evidence="2">Treedump-2</strain>
        <tissue evidence="2">Whole body</tissue>
    </source>
</reference>
<feature type="compositionally biased region" description="Basic residues" evidence="1">
    <location>
        <begin position="21"/>
        <end position="30"/>
    </location>
</feature>
<organism evidence="2 3">
    <name type="scientific">Atta colombica</name>
    <dbReference type="NCBI Taxonomy" id="520822"/>
    <lineage>
        <taxon>Eukaryota</taxon>
        <taxon>Metazoa</taxon>
        <taxon>Ecdysozoa</taxon>
        <taxon>Arthropoda</taxon>
        <taxon>Hexapoda</taxon>
        <taxon>Insecta</taxon>
        <taxon>Pterygota</taxon>
        <taxon>Neoptera</taxon>
        <taxon>Endopterygota</taxon>
        <taxon>Hymenoptera</taxon>
        <taxon>Apocrita</taxon>
        <taxon>Aculeata</taxon>
        <taxon>Formicoidea</taxon>
        <taxon>Formicidae</taxon>
        <taxon>Myrmicinae</taxon>
        <taxon>Atta</taxon>
    </lineage>
</organism>
<proteinExistence type="predicted"/>
<sequence length="54" mass="6114">MNVSAANLDYAKTNRVAGRAQRVRSRCKSVHRNEGSNSSHSDERNCQIIFVIEH</sequence>
<evidence type="ECO:0000313" key="2">
    <source>
        <dbReference type="EMBL" id="KYM82932.1"/>
    </source>
</evidence>
<keyword evidence="3" id="KW-1185">Reference proteome</keyword>
<name>A0A195BFG8_9HYME</name>